<protein>
    <submittedName>
        <fullName evidence="1">Uncharacterized protein</fullName>
    </submittedName>
</protein>
<name>A0A699Q927_TANCI</name>
<reference evidence="1" key="1">
    <citation type="journal article" date="2019" name="Sci. Rep.">
        <title>Draft genome of Tanacetum cinerariifolium, the natural source of mosquito coil.</title>
        <authorList>
            <person name="Yamashiro T."/>
            <person name="Shiraishi A."/>
            <person name="Satake H."/>
            <person name="Nakayama K."/>
        </authorList>
    </citation>
    <scope>NUCLEOTIDE SEQUENCE</scope>
</reference>
<proteinExistence type="predicted"/>
<dbReference type="EMBL" id="BKCJ010990042">
    <property type="protein sequence ID" value="GFC61528.1"/>
    <property type="molecule type" value="Genomic_DNA"/>
</dbReference>
<comment type="caution">
    <text evidence="1">The sequence shown here is derived from an EMBL/GenBank/DDBJ whole genome shotgun (WGS) entry which is preliminary data.</text>
</comment>
<organism evidence="1">
    <name type="scientific">Tanacetum cinerariifolium</name>
    <name type="common">Dalmatian daisy</name>
    <name type="synonym">Chrysanthemum cinerariifolium</name>
    <dbReference type="NCBI Taxonomy" id="118510"/>
    <lineage>
        <taxon>Eukaryota</taxon>
        <taxon>Viridiplantae</taxon>
        <taxon>Streptophyta</taxon>
        <taxon>Embryophyta</taxon>
        <taxon>Tracheophyta</taxon>
        <taxon>Spermatophyta</taxon>
        <taxon>Magnoliopsida</taxon>
        <taxon>eudicotyledons</taxon>
        <taxon>Gunneridae</taxon>
        <taxon>Pentapetalae</taxon>
        <taxon>asterids</taxon>
        <taxon>campanulids</taxon>
        <taxon>Asterales</taxon>
        <taxon>Asteraceae</taxon>
        <taxon>Asteroideae</taxon>
        <taxon>Anthemideae</taxon>
        <taxon>Anthemidinae</taxon>
        <taxon>Tanacetum</taxon>
    </lineage>
</organism>
<evidence type="ECO:0000313" key="1">
    <source>
        <dbReference type="EMBL" id="GFC61528.1"/>
    </source>
</evidence>
<accession>A0A699Q927</accession>
<dbReference type="AlphaFoldDB" id="A0A699Q927"/>
<gene>
    <name evidence="1" type="ORF">Tci_833498</name>
</gene>
<sequence length="78" mass="8817">MTAFLEISQRACDKYHNLGDDEMIKSILNLGKNKVGVGMKIPSWMITDEMKLTEHYRMYAAVFGVDVTTTQSQPTEST</sequence>